<organism evidence="2 3">
    <name type="scientific">Staphylococcus phage Stau2</name>
    <dbReference type="NCBI Taxonomy" id="1200862"/>
    <lineage>
        <taxon>Viruses</taxon>
        <taxon>Duplodnaviria</taxon>
        <taxon>Heunggongvirae</taxon>
        <taxon>Uroviricota</taxon>
        <taxon>Caudoviricetes</taxon>
        <taxon>Herelleviridae</taxon>
        <taxon>Twortvirinae</taxon>
        <taxon>Silviavirus</taxon>
        <taxon>Silviavirus stau2</taxon>
    </lineage>
</organism>
<evidence type="ECO:0000313" key="3">
    <source>
        <dbReference type="Proteomes" id="UP000207597"/>
    </source>
</evidence>
<evidence type="ECO:0000313" key="2">
    <source>
        <dbReference type="EMBL" id="AKA61338.1"/>
    </source>
</evidence>
<keyword evidence="3" id="KW-1185">Reference proteome</keyword>
<dbReference type="Proteomes" id="UP000207597">
    <property type="component" value="Segment"/>
</dbReference>
<reference evidence="2 3" key="1">
    <citation type="journal article" date="2016" name="Virus Genes">
        <title>Genomic analysis of Staphylococcus phage Stau2 isolated from medical specimen.</title>
        <authorList>
            <person name="Hsieh S.E."/>
            <person name="Tseng Y.H."/>
            <person name="Lo H.H."/>
            <person name="Chen S.T."/>
            <person name="Wu C.N."/>
        </authorList>
    </citation>
    <scope>NUCLEOTIDE SEQUENCE [LARGE SCALE GENOMIC DNA]</scope>
</reference>
<gene>
    <name evidence="2" type="ORF">Stau2_87</name>
</gene>
<feature type="compositionally biased region" description="Polar residues" evidence="1">
    <location>
        <begin position="347"/>
        <end position="370"/>
    </location>
</feature>
<name>A0A0U1ZVF3_9CAUD</name>
<proteinExistence type="predicted"/>
<accession>A0A0U1ZVF3</accession>
<sequence length="391" mass="43923">MDFNQFINQQSEKLQSSGFDNEVELYKPKQLVLRLGKVKDANGNQINKESALVRVLPPVEGSNEFFKEFRTLGINYVKKDGAQKFSMLTLPEKVNSSVVDPYVNTWLKQGVQFSNFPNKPARRAYIHVIEYFNQNGQLVPNTDEQGNVVIQPMELSNTGLSQLIDRLKDKMLSPSPTATHSFISADDAFPINIAKAKKGEKSWNVTVYPTVKLGALPQGWEQQLSDLDKLATPTEENNPNFVNWLINNVNNTEVSHDNFKFNRETNTLGEEPSTQEQTQAPTQQSIEQQLPDNLGGQNNTQPNFNNVQQPVPQVPPQQNTQFGQGTLVQQAPQQQTSQQPTQQEQSNPFENFDANNIDDSQIPFNTNESTPEPPKQNQPKSVDDVLAGLDL</sequence>
<protein>
    <recommendedName>
        <fullName evidence="4">Single-stranded DNA-binding protein</fullName>
    </recommendedName>
</protein>
<feature type="compositionally biased region" description="Low complexity" evidence="1">
    <location>
        <begin position="329"/>
        <end position="346"/>
    </location>
</feature>
<dbReference type="GeneID" id="28802300"/>
<feature type="compositionally biased region" description="Polar residues" evidence="1">
    <location>
        <begin position="264"/>
        <end position="291"/>
    </location>
</feature>
<evidence type="ECO:0008006" key="4">
    <source>
        <dbReference type="Google" id="ProtNLM"/>
    </source>
</evidence>
<dbReference type="RefSeq" id="YP_009275844.1">
    <property type="nucleotide sequence ID" value="NC_030933.1"/>
</dbReference>
<evidence type="ECO:0000256" key="1">
    <source>
        <dbReference type="SAM" id="MobiDB-lite"/>
    </source>
</evidence>
<feature type="compositionally biased region" description="Low complexity" evidence="1">
    <location>
        <begin position="297"/>
        <end position="322"/>
    </location>
</feature>
<feature type="region of interest" description="Disordered" evidence="1">
    <location>
        <begin position="264"/>
        <end position="391"/>
    </location>
</feature>
<dbReference type="KEGG" id="vg:28802300"/>
<dbReference type="EMBL" id="KP881332">
    <property type="protein sequence ID" value="AKA61338.1"/>
    <property type="molecule type" value="Genomic_DNA"/>
</dbReference>